<reference evidence="1 2" key="1">
    <citation type="submission" date="2019-03" db="EMBL/GenBank/DDBJ databases">
        <title>Diversity of the mouse oral microbiome.</title>
        <authorList>
            <person name="Joseph S."/>
            <person name="Aduse-Opoku J."/>
            <person name="Curtis M."/>
            <person name="Wade W."/>
            <person name="Hashim A."/>
        </authorList>
    </citation>
    <scope>NUCLEOTIDE SEQUENCE [LARGE SCALE GENOMIC DNA]</scope>
    <source>
        <strain evidence="1 2">P2318</strain>
    </source>
</reference>
<gene>
    <name evidence="1" type="ORF">E4T97_11315</name>
</gene>
<accession>A0A8H0HS68</accession>
<proteinExistence type="predicted"/>
<name>A0A8H0HS68_9BACE</name>
<comment type="caution">
    <text evidence="1">The sequence shown here is derived from an EMBL/GenBank/DDBJ whole genome shotgun (WGS) entry which is preliminary data.</text>
</comment>
<dbReference type="AlphaFoldDB" id="A0A8H0HS68"/>
<dbReference type="RefSeq" id="WP_135038019.1">
    <property type="nucleotide sequence ID" value="NZ_CAMXQH010000001.1"/>
</dbReference>
<dbReference type="Proteomes" id="UP000298073">
    <property type="component" value="Unassembled WGS sequence"/>
</dbReference>
<protein>
    <submittedName>
        <fullName evidence="1">Uncharacterized protein</fullName>
    </submittedName>
</protein>
<organism evidence="1 2">
    <name type="scientific">Bacteroides acidifaciens</name>
    <dbReference type="NCBI Taxonomy" id="85831"/>
    <lineage>
        <taxon>Bacteria</taxon>
        <taxon>Pseudomonadati</taxon>
        <taxon>Bacteroidota</taxon>
        <taxon>Bacteroidia</taxon>
        <taxon>Bacteroidales</taxon>
        <taxon>Bacteroidaceae</taxon>
        <taxon>Bacteroides</taxon>
    </lineage>
</organism>
<evidence type="ECO:0000313" key="2">
    <source>
        <dbReference type="Proteomes" id="UP000298073"/>
    </source>
</evidence>
<dbReference type="EMBL" id="SPPV01000022">
    <property type="protein sequence ID" value="TFU49214.1"/>
    <property type="molecule type" value="Genomic_DNA"/>
</dbReference>
<sequence length="99" mass="11868">MSENKKPCPQIPFWGASYPDACCVDGKLQDLDYCDENGNLYDKGEDVPCPFCQTEEFIRYDPFFKEDEFYEGIEDEDKAKEKSREWYLCWIEEMKRKYS</sequence>
<evidence type="ECO:0000313" key="1">
    <source>
        <dbReference type="EMBL" id="TFU49214.1"/>
    </source>
</evidence>